<feature type="chain" id="PRO_5005186263" description="Autotransporter domain-containing protein" evidence="1">
    <location>
        <begin position="33"/>
        <end position="968"/>
    </location>
</feature>
<protein>
    <recommendedName>
        <fullName evidence="2">Autotransporter domain-containing protein</fullName>
    </recommendedName>
</protein>
<dbReference type="SUPFAM" id="SSF51126">
    <property type="entry name" value="Pectin lyase-like"/>
    <property type="match status" value="1"/>
</dbReference>
<dbReference type="STRING" id="543877.AM2010_933"/>
<dbReference type="NCBIfam" id="TIGR01414">
    <property type="entry name" value="autotrans_barl"/>
    <property type="match status" value="1"/>
</dbReference>
<sequence length="968" mass="96391" precursor="true">MTAEPRHCGRLYIALVATTALAGVLTSSPASAQTVGAKGDVDPAGAADPWIVAGPISVGDTGEGELLIANSGLVDSDGGSIGVTATGSGAVTVRGEGSFWANNAGDLTIGDAGSGTLRIEDQGAVTNIDGYIGRLAGSAGTVTVDGPASIWVNELELFVGAFGDGTLLIENGGKVSDLSAYVGVVAGATGEVTVRGAGSVWTNDAVLVVGEAGSGVVRIEDGGAVSSHAAYVGVVAGATGEVTVRGAGSVWTNDEVLVVGATGSGALRIEDGGTVSNLGDGEVGVHAGSASVVNVQGVGSSWTNGGNLLIGDAGEATMTIANGGAVSNNNAAIGSDGDSSGTVIVTGAGSNWTNDGILTVGTFGNGALSIAEKGVVTVDSGFGAVIIAAQATSTGTLNIGTGGAAGILSAESVIFGTGAGTLNFDHTEESYDFDPIITGVGTINQLAGVTRLTADSAFFTGTTNILGGSLYVNNALGGTVNVTGGVLGGTGQVGTTTLNSGGTIAPGNSIGTLNVAGDLTIEPGSVYEVEVNALGESDLIVVAGTVTINGGEVRIIPFPDFAVDTPYSIITANGGSGAFDSVSFGTASLFITPTLAYGLNAVTVTLALTDFNSVALTANQTAAADGAQSLGAGPLFNAIVLLDDEAEAQGAFDAISGEVHGSAKTALLEDSRFAREAVLERLRGATRGGADETGQTTNLWAQGFGSWSRWSGDGNAARMERDIGGLFIGGDHQIADNVRVGLMGGYNSSGVELDDRKSTASIDSYTLGAYAGGAWDAVSLRGGLAYSWHSIDTSRSVGFTGFSDSLNASYDAHTFQIYTEAAYGIEYGNARFEPFANLAYVDLGTDGFTEDGGPASLIAANQSSDATFTTLGVRGEAQIDRGDMGTTLSGLLSWRHGFGDGPTSTHRFDVGGDAFTVAGVPFARDALVIGAGVEMNLTKNASFGLSYSGQLGSGLSDHGLKANVGVRF</sequence>
<dbReference type="InterPro" id="IPR030895">
    <property type="entry name" value="T5SS_PEPC_rpt"/>
</dbReference>
<dbReference type="InterPro" id="IPR005546">
    <property type="entry name" value="Autotransporte_beta"/>
</dbReference>
<dbReference type="RefSeq" id="WP_211255418.1">
    <property type="nucleotide sequence ID" value="NZ_CP011805.1"/>
</dbReference>
<accession>A0A0G3X8P9</accession>
<dbReference type="SUPFAM" id="SSF103515">
    <property type="entry name" value="Autotransporter"/>
    <property type="match status" value="1"/>
</dbReference>
<proteinExistence type="predicted"/>
<feature type="domain" description="Autotransporter" evidence="2">
    <location>
        <begin position="692"/>
        <end position="968"/>
    </location>
</feature>
<evidence type="ECO:0000259" key="2">
    <source>
        <dbReference type="PROSITE" id="PS51208"/>
    </source>
</evidence>
<dbReference type="PATRIC" id="fig|543877.4.peg.943"/>
<dbReference type="EMBL" id="CP011805">
    <property type="protein sequence ID" value="AKM07011.1"/>
    <property type="molecule type" value="Genomic_DNA"/>
</dbReference>
<organism evidence="3 4">
    <name type="scientific">Pelagerythrobacter marensis</name>
    <dbReference type="NCBI Taxonomy" id="543877"/>
    <lineage>
        <taxon>Bacteria</taxon>
        <taxon>Pseudomonadati</taxon>
        <taxon>Pseudomonadota</taxon>
        <taxon>Alphaproteobacteria</taxon>
        <taxon>Sphingomonadales</taxon>
        <taxon>Erythrobacteraceae</taxon>
        <taxon>Pelagerythrobacter</taxon>
    </lineage>
</organism>
<dbReference type="Proteomes" id="UP000037643">
    <property type="component" value="Chromosome"/>
</dbReference>
<keyword evidence="4" id="KW-1185">Reference proteome</keyword>
<dbReference type="InterPro" id="IPR011050">
    <property type="entry name" value="Pectin_lyase_fold/virulence"/>
</dbReference>
<dbReference type="PROSITE" id="PS51208">
    <property type="entry name" value="AUTOTRANSPORTER"/>
    <property type="match status" value="1"/>
</dbReference>
<dbReference type="NCBIfam" id="TIGR04393">
    <property type="entry name" value="rpt_T5SS_PEPC"/>
    <property type="match status" value="6"/>
</dbReference>
<evidence type="ECO:0000256" key="1">
    <source>
        <dbReference type="SAM" id="SignalP"/>
    </source>
</evidence>
<dbReference type="GO" id="GO:0019867">
    <property type="term" value="C:outer membrane"/>
    <property type="evidence" value="ECO:0007669"/>
    <property type="project" value="InterPro"/>
</dbReference>
<dbReference type="Gene3D" id="2.40.128.130">
    <property type="entry name" value="Autotransporter beta-domain"/>
    <property type="match status" value="1"/>
</dbReference>
<dbReference type="Pfam" id="PF03797">
    <property type="entry name" value="Autotransporter"/>
    <property type="match status" value="1"/>
</dbReference>
<evidence type="ECO:0000313" key="4">
    <source>
        <dbReference type="Proteomes" id="UP000037643"/>
    </source>
</evidence>
<keyword evidence="1" id="KW-0732">Signal</keyword>
<dbReference type="InterPro" id="IPR036709">
    <property type="entry name" value="Autotransporte_beta_dom_sf"/>
</dbReference>
<gene>
    <name evidence="3" type="ORF">AM2010_933</name>
</gene>
<dbReference type="AlphaFoldDB" id="A0A0G3X8P9"/>
<evidence type="ECO:0000313" key="3">
    <source>
        <dbReference type="EMBL" id="AKM07011.1"/>
    </source>
</evidence>
<reference evidence="3 4" key="1">
    <citation type="submission" date="2015-06" db="EMBL/GenBank/DDBJ databases">
        <authorList>
            <person name="Kim K.M."/>
        </authorList>
    </citation>
    <scope>NUCLEOTIDE SEQUENCE [LARGE SCALE GENOMIC DNA]</scope>
    <source>
        <strain evidence="3 4">KCTC 22370</strain>
    </source>
</reference>
<dbReference type="SMART" id="SM00869">
    <property type="entry name" value="Autotransporter"/>
    <property type="match status" value="1"/>
</dbReference>
<name>A0A0G3X8P9_9SPHN</name>
<dbReference type="KEGG" id="amx:AM2010_933"/>
<dbReference type="InterPro" id="IPR006315">
    <property type="entry name" value="OM_autotransptr_brl_dom"/>
</dbReference>
<feature type="signal peptide" evidence="1">
    <location>
        <begin position="1"/>
        <end position="32"/>
    </location>
</feature>